<dbReference type="EMBL" id="LR134406">
    <property type="protein sequence ID" value="VEH70311.1"/>
    <property type="molecule type" value="Genomic_DNA"/>
</dbReference>
<name>A0A3N4CTZ5_9ACTN</name>
<gene>
    <name evidence="9 13" type="primary">secF</name>
    <name evidence="12" type="ORF">J5A53_07610</name>
    <name evidence="13" type="ORF">NCTC12967_01606</name>
</gene>
<dbReference type="GeneID" id="64407073"/>
<dbReference type="PRINTS" id="PR01755">
    <property type="entry name" value="SECFTRNLCASE"/>
</dbReference>
<evidence type="ECO:0000256" key="4">
    <source>
        <dbReference type="ARBA" id="ARBA00022692"/>
    </source>
</evidence>
<comment type="subunit">
    <text evidence="9">Forms a complex with SecD. Part of the essential Sec protein translocation apparatus which comprises SecA, SecYEG and auxiliary proteins SecDF. Other proteins may also be involved.</text>
</comment>
<feature type="transmembrane region" description="Helical" evidence="9">
    <location>
        <begin position="26"/>
        <end position="44"/>
    </location>
</feature>
<keyword evidence="8 9" id="KW-0472">Membrane</keyword>
<keyword evidence="2 9" id="KW-0813">Transport</keyword>
<organism evidence="13 14">
    <name type="scientific">Arachnia propionica</name>
    <dbReference type="NCBI Taxonomy" id="1750"/>
    <lineage>
        <taxon>Bacteria</taxon>
        <taxon>Bacillati</taxon>
        <taxon>Actinomycetota</taxon>
        <taxon>Actinomycetes</taxon>
        <taxon>Propionibacteriales</taxon>
        <taxon>Propionibacteriaceae</taxon>
        <taxon>Arachnia</taxon>
    </lineage>
</organism>
<dbReference type="GO" id="GO:0043952">
    <property type="term" value="P:protein transport by the Sec complex"/>
    <property type="evidence" value="ECO:0007669"/>
    <property type="project" value="UniProtKB-UniRule"/>
</dbReference>
<dbReference type="InterPro" id="IPR022813">
    <property type="entry name" value="SecD/SecF_arch_bac"/>
</dbReference>
<evidence type="ECO:0000256" key="8">
    <source>
        <dbReference type="ARBA" id="ARBA00023136"/>
    </source>
</evidence>
<dbReference type="Proteomes" id="UP000273044">
    <property type="component" value="Chromosome"/>
</dbReference>
<evidence type="ECO:0000256" key="6">
    <source>
        <dbReference type="ARBA" id="ARBA00022989"/>
    </source>
</evidence>
<evidence type="ECO:0000256" key="10">
    <source>
        <dbReference type="SAM" id="MobiDB-lite"/>
    </source>
</evidence>
<dbReference type="InterPro" id="IPR005665">
    <property type="entry name" value="SecF_bac"/>
</dbReference>
<dbReference type="Pfam" id="PF02355">
    <property type="entry name" value="SecD_SecF_C"/>
    <property type="match status" value="1"/>
</dbReference>
<dbReference type="NCBIfam" id="TIGR00966">
    <property type="entry name" value="transloc_SecF"/>
    <property type="match status" value="1"/>
</dbReference>
<feature type="transmembrane region" description="Helical" evidence="9">
    <location>
        <begin position="144"/>
        <end position="163"/>
    </location>
</feature>
<evidence type="ECO:0000256" key="5">
    <source>
        <dbReference type="ARBA" id="ARBA00022927"/>
    </source>
</evidence>
<sequence>MSTKHGLAHRFYTGQISYDFVGHKKFWYAFSAVVLAACFLAVGFKGLALGIDFRGGTDFQVAMPVTETTVDEVRAKVADFEVKDLGAQVFSLGESAVRIQTRSLDPEETVSVRAAIAKLADVKPDDVTYTAIGASWGEQISRQALIALGVFIALVMVLIGFWFRNWKMSLAAVIALAHDLVVTIGIYALSGFTVTPATVIGVLTILGYSLYDTVVVFDRVSENTRNLKESRKTYGEAANLAINQVLIRSLNTTLIGILPVTALLIGGAMLHSGPLADLGLALFIGMIAGAYSSIFIATPLLVQMKEKEPAQVAHRASLARKAERAAAKAERKPSGENTGDDEEDASGSEAVVSSGMRKQRSNLSREQRKRQRR</sequence>
<protein>
    <recommendedName>
        <fullName evidence="9">Protein-export membrane protein SecF</fullName>
    </recommendedName>
</protein>
<reference evidence="12" key="2">
    <citation type="submission" date="2021-03" db="EMBL/GenBank/DDBJ databases">
        <title>Human Oral Microbial Genomes.</title>
        <authorList>
            <person name="Johnston C.D."/>
            <person name="Chen T."/>
            <person name="Dewhirst F.E."/>
        </authorList>
    </citation>
    <scope>NUCLEOTIDE SEQUENCE</scope>
    <source>
        <strain evidence="12">F0714</strain>
    </source>
</reference>
<evidence type="ECO:0000259" key="11">
    <source>
        <dbReference type="Pfam" id="PF02355"/>
    </source>
</evidence>
<dbReference type="GO" id="GO:0065002">
    <property type="term" value="P:intracellular protein transmembrane transport"/>
    <property type="evidence" value="ECO:0007669"/>
    <property type="project" value="UniProtKB-UniRule"/>
</dbReference>
<evidence type="ECO:0000256" key="1">
    <source>
        <dbReference type="ARBA" id="ARBA00004651"/>
    </source>
</evidence>
<evidence type="ECO:0000313" key="14">
    <source>
        <dbReference type="Proteomes" id="UP000273044"/>
    </source>
</evidence>
<dbReference type="SUPFAM" id="SSF82866">
    <property type="entry name" value="Multidrug efflux transporter AcrB transmembrane domain"/>
    <property type="match status" value="1"/>
</dbReference>
<dbReference type="PANTHER" id="PTHR30081">
    <property type="entry name" value="PROTEIN-EXPORT MEMBRANE PROTEIN SEC"/>
    <property type="match status" value="1"/>
</dbReference>
<dbReference type="InterPro" id="IPR048634">
    <property type="entry name" value="SecD_SecF_C"/>
</dbReference>
<feature type="compositionally biased region" description="Basic and acidic residues" evidence="10">
    <location>
        <begin position="320"/>
        <end position="334"/>
    </location>
</feature>
<dbReference type="InterPro" id="IPR022646">
    <property type="entry name" value="SecD/SecF_CS"/>
</dbReference>
<dbReference type="GO" id="GO:0015450">
    <property type="term" value="F:protein-transporting ATPase activity"/>
    <property type="evidence" value="ECO:0007669"/>
    <property type="project" value="InterPro"/>
</dbReference>
<feature type="transmembrane region" description="Helical" evidence="9">
    <location>
        <begin position="254"/>
        <end position="272"/>
    </location>
</feature>
<dbReference type="AlphaFoldDB" id="A0A3N4CTZ5"/>
<dbReference type="GO" id="GO:0005886">
    <property type="term" value="C:plasma membrane"/>
    <property type="evidence" value="ECO:0007669"/>
    <property type="project" value="UniProtKB-SubCell"/>
</dbReference>
<dbReference type="EMBL" id="CP072385">
    <property type="protein sequence ID" value="QUC12515.1"/>
    <property type="molecule type" value="Genomic_DNA"/>
</dbReference>
<dbReference type="InterPro" id="IPR022645">
    <property type="entry name" value="SecD/SecF_bac"/>
</dbReference>
<accession>A0A3N4CTZ5</accession>
<keyword evidence="5 9" id="KW-0653">Protein transport</keyword>
<comment type="subcellular location">
    <subcellularLocation>
        <location evidence="1 9">Cell membrane</location>
        <topology evidence="1 9">Multi-pass membrane protein</topology>
    </subcellularLocation>
</comment>
<evidence type="ECO:0000256" key="9">
    <source>
        <dbReference type="HAMAP-Rule" id="MF_01464"/>
    </source>
</evidence>
<dbReference type="OMA" id="AFEWRMA"/>
<dbReference type="OrthoDB" id="9774769at2"/>
<feature type="domain" description="Protein export membrane protein SecD/SecF C-terminal" evidence="11">
    <location>
        <begin position="123"/>
        <end position="306"/>
    </location>
</feature>
<comment type="caution">
    <text evidence="9">Lacks conserved residue(s) required for the propagation of feature annotation.</text>
</comment>
<dbReference type="Pfam" id="PF07549">
    <property type="entry name" value="Sec_GG"/>
    <property type="match status" value="1"/>
</dbReference>
<evidence type="ECO:0000313" key="12">
    <source>
        <dbReference type="EMBL" id="QUC12515.1"/>
    </source>
</evidence>
<dbReference type="Proteomes" id="UP000677180">
    <property type="component" value="Chromosome"/>
</dbReference>
<comment type="similarity">
    <text evidence="9">Belongs to the SecD/SecF family. SecF subfamily.</text>
</comment>
<evidence type="ECO:0000313" key="13">
    <source>
        <dbReference type="EMBL" id="VEH70311.1"/>
    </source>
</evidence>
<keyword evidence="6 9" id="KW-1133">Transmembrane helix</keyword>
<evidence type="ECO:0000256" key="3">
    <source>
        <dbReference type="ARBA" id="ARBA00022475"/>
    </source>
</evidence>
<dbReference type="GO" id="GO:0006605">
    <property type="term" value="P:protein targeting"/>
    <property type="evidence" value="ECO:0007669"/>
    <property type="project" value="UniProtKB-UniRule"/>
</dbReference>
<dbReference type="Gene3D" id="1.20.1640.10">
    <property type="entry name" value="Multidrug efflux transporter AcrB transmembrane domain"/>
    <property type="match status" value="1"/>
</dbReference>
<dbReference type="PANTHER" id="PTHR30081:SF8">
    <property type="entry name" value="PROTEIN TRANSLOCASE SUBUNIT SECF"/>
    <property type="match status" value="1"/>
</dbReference>
<evidence type="ECO:0000256" key="7">
    <source>
        <dbReference type="ARBA" id="ARBA00023010"/>
    </source>
</evidence>
<keyword evidence="7 9" id="KW-0811">Translocation</keyword>
<keyword evidence="14" id="KW-1185">Reference proteome</keyword>
<feature type="transmembrane region" description="Helical" evidence="9">
    <location>
        <begin position="278"/>
        <end position="302"/>
    </location>
</feature>
<keyword evidence="3 9" id="KW-1003">Cell membrane</keyword>
<evidence type="ECO:0000256" key="2">
    <source>
        <dbReference type="ARBA" id="ARBA00022448"/>
    </source>
</evidence>
<comment type="function">
    <text evidence="9">Part of the Sec protein translocase complex. Interacts with the SecYEG preprotein conducting channel. SecDF uses the proton motive force (PMF) to complete protein translocation after the ATP-dependent function of SecA.</text>
</comment>
<keyword evidence="4 9" id="KW-0812">Transmembrane</keyword>
<proteinExistence type="inferred from homology"/>
<reference evidence="13 14" key="1">
    <citation type="submission" date="2018-12" db="EMBL/GenBank/DDBJ databases">
        <authorList>
            <consortium name="Pathogen Informatics"/>
        </authorList>
    </citation>
    <scope>NUCLEOTIDE SEQUENCE [LARGE SCALE GENOMIC DNA]</scope>
    <source>
        <strain evidence="13 14">NCTC12967</strain>
    </source>
</reference>
<dbReference type="RefSeq" id="WP_014846668.1">
    <property type="nucleotide sequence ID" value="NZ_CAURRE010000010.1"/>
</dbReference>
<dbReference type="HAMAP" id="MF_01464_B">
    <property type="entry name" value="SecF_B"/>
    <property type="match status" value="1"/>
</dbReference>
<feature type="region of interest" description="Disordered" evidence="10">
    <location>
        <begin position="313"/>
        <end position="373"/>
    </location>
</feature>